<dbReference type="PANTHER" id="PTHR10039">
    <property type="entry name" value="AMELOGENIN"/>
    <property type="match status" value="1"/>
</dbReference>
<evidence type="ECO:0000256" key="2">
    <source>
        <dbReference type="SAM" id="MobiDB-lite"/>
    </source>
</evidence>
<evidence type="ECO:0000313" key="5">
    <source>
        <dbReference type="Proteomes" id="UP001213000"/>
    </source>
</evidence>
<sequence>MPRRTHHFFSRLSDFFDQHLSQSPPILIPIDSEASTEAPSSQPPSTAATGSHNAARPPEPTNACAPPPDSTSSLRYISTPVSSPHSNTSPNVSSSRSLTPVALPITHVLPASPGLAPNVRPLLPGTFTPSNMSSSTLPQAQSQGMFTQAHDLIITNSHFTNYNTHYSVYIPGSAKGLRKLLDNSMPDAFHDAAARYPPPKCHYGTRKEYIAHITDWALGNSDYQTPILWMHGPFGIGKTAVAQSCAEAFKTSHKLLATLFFSRSNANRDDPLRVFTSIAYQITTLCEPFATIIDTRIQKDLSLTSKSLSTQFEELLVIPFSQIDPVANRLEGRIIIIDGLDECRGIAQQCEIIRIIAASASSQSTPFRWFITSRSEDSIVRAMHSSSISPSVSHLELPVSRDLDHEILLFLTDEFAKIRDSHNLPESWPTEAALALLVERAAGLWIYISTIVRFIKDEDSFGPEDQLRIALDFAESMSNRVWLINPLAEMDFFYTLILEQIPLSICTIIRKILLIHLIYPQEDSGRDIDILCLSPEQFRRACAFIKSVMELREGDYPSTRLHFYHASFIDFLSDSTRSGKFCILGEFLVQHRRELLERLHFTYSHTTDSSRFVFPSVLPKNVQGQDHYEETVLYFWRLCSFPNHPIDTPTAISMSKIHFKKMFSLLSKGTPWYLASVCMDRLRQNLPAEIRDQVHREDECPTIGCTNPYPVYIFGCGDTEVIGEIDWNRNLLFRNNQNPPNGRCPCGYRIKRVGKDGGSTDSFDDWYSRTRDYIPSGNKSSEEYILDSDSG</sequence>
<gene>
    <name evidence="4" type="ORF">NP233_g10074</name>
</gene>
<dbReference type="PANTHER" id="PTHR10039:SF16">
    <property type="entry name" value="GPI INOSITOL-DEACYLASE"/>
    <property type="match status" value="1"/>
</dbReference>
<evidence type="ECO:0000313" key="4">
    <source>
        <dbReference type="EMBL" id="KAJ3561636.1"/>
    </source>
</evidence>
<feature type="region of interest" description="Disordered" evidence="2">
    <location>
        <begin position="32"/>
        <end position="97"/>
    </location>
</feature>
<evidence type="ECO:0000259" key="3">
    <source>
        <dbReference type="Pfam" id="PF24883"/>
    </source>
</evidence>
<dbReference type="EMBL" id="JANIEX010000975">
    <property type="protein sequence ID" value="KAJ3561636.1"/>
    <property type="molecule type" value="Genomic_DNA"/>
</dbReference>
<comment type="caution">
    <text evidence="4">The sequence shown here is derived from an EMBL/GenBank/DDBJ whole genome shotgun (WGS) entry which is preliminary data.</text>
</comment>
<dbReference type="Proteomes" id="UP001213000">
    <property type="component" value="Unassembled WGS sequence"/>
</dbReference>
<feature type="domain" description="Nephrocystin 3-like N-terminal" evidence="3">
    <location>
        <begin position="213"/>
        <end position="374"/>
    </location>
</feature>
<evidence type="ECO:0000256" key="1">
    <source>
        <dbReference type="ARBA" id="ARBA00022737"/>
    </source>
</evidence>
<feature type="compositionally biased region" description="Pro residues" evidence="2">
    <location>
        <begin position="57"/>
        <end position="69"/>
    </location>
</feature>
<dbReference type="AlphaFoldDB" id="A0AAD5YS93"/>
<dbReference type="InterPro" id="IPR056884">
    <property type="entry name" value="NPHP3-like_N"/>
</dbReference>
<reference evidence="4" key="1">
    <citation type="submission" date="2022-07" db="EMBL/GenBank/DDBJ databases">
        <title>Genome Sequence of Leucocoprinus birnbaumii.</title>
        <authorList>
            <person name="Buettner E."/>
        </authorList>
    </citation>
    <scope>NUCLEOTIDE SEQUENCE</scope>
    <source>
        <strain evidence="4">VT141</strain>
    </source>
</reference>
<name>A0AAD5YS93_9AGAR</name>
<accession>A0AAD5YS93</accession>
<feature type="compositionally biased region" description="Polar residues" evidence="2">
    <location>
        <begin position="33"/>
        <end position="52"/>
    </location>
</feature>
<organism evidence="4 5">
    <name type="scientific">Leucocoprinus birnbaumii</name>
    <dbReference type="NCBI Taxonomy" id="56174"/>
    <lineage>
        <taxon>Eukaryota</taxon>
        <taxon>Fungi</taxon>
        <taxon>Dikarya</taxon>
        <taxon>Basidiomycota</taxon>
        <taxon>Agaricomycotina</taxon>
        <taxon>Agaricomycetes</taxon>
        <taxon>Agaricomycetidae</taxon>
        <taxon>Agaricales</taxon>
        <taxon>Agaricineae</taxon>
        <taxon>Agaricaceae</taxon>
        <taxon>Leucocoprinus</taxon>
    </lineage>
</organism>
<feature type="compositionally biased region" description="Low complexity" evidence="2">
    <location>
        <begin position="78"/>
        <end position="97"/>
    </location>
</feature>
<dbReference type="Pfam" id="PF24883">
    <property type="entry name" value="NPHP3_N"/>
    <property type="match status" value="1"/>
</dbReference>
<keyword evidence="1" id="KW-0677">Repeat</keyword>
<dbReference type="InterPro" id="IPR027417">
    <property type="entry name" value="P-loop_NTPase"/>
</dbReference>
<keyword evidence="5" id="KW-1185">Reference proteome</keyword>
<dbReference type="Gene3D" id="3.40.50.300">
    <property type="entry name" value="P-loop containing nucleotide triphosphate hydrolases"/>
    <property type="match status" value="1"/>
</dbReference>
<proteinExistence type="predicted"/>
<dbReference type="SUPFAM" id="SSF52540">
    <property type="entry name" value="P-loop containing nucleoside triphosphate hydrolases"/>
    <property type="match status" value="1"/>
</dbReference>
<protein>
    <recommendedName>
        <fullName evidence="3">Nephrocystin 3-like N-terminal domain-containing protein</fullName>
    </recommendedName>
</protein>